<reference evidence="6 7" key="1">
    <citation type="submission" date="2020-08" db="EMBL/GenBank/DDBJ databases">
        <title>A Genomic Blueprint of the Chicken Gut Microbiome.</title>
        <authorList>
            <person name="Gilroy R."/>
            <person name="Ravi A."/>
            <person name="Getino M."/>
            <person name="Pursley I."/>
            <person name="Horton D.L."/>
            <person name="Alikhan N.-F."/>
            <person name="Baker D."/>
            <person name="Gharbi K."/>
            <person name="Hall N."/>
            <person name="Watson M."/>
            <person name="Adriaenssens E.M."/>
            <person name="Foster-Nyarko E."/>
            <person name="Jarju S."/>
            <person name="Secka A."/>
            <person name="Antonio M."/>
            <person name="Oren A."/>
            <person name="Chaudhuri R."/>
            <person name="La Ragione R.M."/>
            <person name="Hildebrand F."/>
            <person name="Pallen M.J."/>
        </authorList>
    </citation>
    <scope>NUCLEOTIDE SEQUENCE [LARGE SCALE GENOMIC DNA]</scope>
    <source>
        <strain evidence="6 7">Sa2BUA2</strain>
    </source>
</reference>
<dbReference type="Gene3D" id="3.40.50.2000">
    <property type="entry name" value="Glycogen Phosphorylase B"/>
    <property type="match status" value="2"/>
</dbReference>
<accession>A0ABR8YNC7</accession>
<evidence type="ECO:0000313" key="7">
    <source>
        <dbReference type="Proteomes" id="UP000652763"/>
    </source>
</evidence>
<evidence type="ECO:0000313" key="6">
    <source>
        <dbReference type="EMBL" id="MBD8045429.1"/>
    </source>
</evidence>
<dbReference type="PANTHER" id="PTHR45947:SF3">
    <property type="entry name" value="SULFOQUINOVOSYL TRANSFERASE SQD2"/>
    <property type="match status" value="1"/>
</dbReference>
<dbReference type="Proteomes" id="UP000652763">
    <property type="component" value="Unassembled WGS sequence"/>
</dbReference>
<dbReference type="EMBL" id="JACSQC010000011">
    <property type="protein sequence ID" value="MBD8045429.1"/>
    <property type="molecule type" value="Genomic_DNA"/>
</dbReference>
<name>A0ABR8YNC7_9MICC</name>
<dbReference type="InterPro" id="IPR001296">
    <property type="entry name" value="Glyco_trans_1"/>
</dbReference>
<protein>
    <recommendedName>
        <fullName evidence="1">D-inositol 3-phosphate glycosyltransferase</fullName>
    </recommendedName>
</protein>
<gene>
    <name evidence="6" type="ORF">H9638_16605</name>
</gene>
<dbReference type="Pfam" id="PF13579">
    <property type="entry name" value="Glyco_trans_4_4"/>
    <property type="match status" value="1"/>
</dbReference>
<evidence type="ECO:0000256" key="1">
    <source>
        <dbReference type="ARBA" id="ARBA00021292"/>
    </source>
</evidence>
<evidence type="ECO:0000259" key="4">
    <source>
        <dbReference type="Pfam" id="PF00534"/>
    </source>
</evidence>
<evidence type="ECO:0000256" key="2">
    <source>
        <dbReference type="ARBA" id="ARBA00022676"/>
    </source>
</evidence>
<dbReference type="Pfam" id="PF00534">
    <property type="entry name" value="Glycos_transf_1"/>
    <property type="match status" value="1"/>
</dbReference>
<keyword evidence="7" id="KW-1185">Reference proteome</keyword>
<keyword evidence="2" id="KW-0328">Glycosyltransferase</keyword>
<feature type="domain" description="Glycosyltransferase subfamily 4-like N-terminal" evidence="5">
    <location>
        <begin position="195"/>
        <end position="369"/>
    </location>
</feature>
<dbReference type="InterPro" id="IPR050194">
    <property type="entry name" value="Glycosyltransferase_grp1"/>
</dbReference>
<sequence>MRLVNFVRNAGLAGATVFEHLGDDPAVLALQVSRRLPGSMVRPLAAAASKAPGELLPVMAAVVEGRKPDAEKRLMRAMNGRVSPRSAVRLADVATAAALPEIAEKLLASVPQTSRGWAGAHARLCWYHGQMSEAVAVLGREGVSAAERRQQARLASELSVFDGWAPSLPVVDGYVPRPRTVLHLLTNSLPYTGSGYAQRSHSLLTAQSEQGWAVHAVTRVGYPVQIGRLDAGKTDLLDGVTYHRQLPLRLPQGMAARLQLQAEELQRLALLVRPMVLHTTTHFVNGLVVRAVAESLGIPWIYEVRGQLADTWASTRGEDAKQSERYRKFLAREADVMKTAGAVATLGEAMRERIVDAGVPLEDTFLLPNAVGGDFLDEPIAPAEARARLGLPTDGTFIGTVSSLVDYEGLDDLLQAFALLAPQHPELRCLIVGDGIAGPGLKRLAAELGLGDRALFPGRVPREQAHLYHQALDIFVVPRKDYPVTRMVTPLKPVEALASGRPVVFSDLPALHEVVREGVDGLSARPGDAEDLADTLGTMLQNESRRAAMGSAGRQYTVAMRTWMSLAEATAKTYMEMESAL</sequence>
<proteinExistence type="predicted"/>
<comment type="caution">
    <text evidence="6">The sequence shown here is derived from an EMBL/GenBank/DDBJ whole genome shotgun (WGS) entry which is preliminary data.</text>
</comment>
<dbReference type="CDD" id="cd03801">
    <property type="entry name" value="GT4_PimA-like"/>
    <property type="match status" value="1"/>
</dbReference>
<feature type="domain" description="Glycosyl transferase family 1" evidence="4">
    <location>
        <begin position="384"/>
        <end position="555"/>
    </location>
</feature>
<dbReference type="SUPFAM" id="SSF53756">
    <property type="entry name" value="UDP-Glycosyltransferase/glycogen phosphorylase"/>
    <property type="match status" value="1"/>
</dbReference>
<organism evidence="6 7">
    <name type="scientific">Arthrobacter pullicola</name>
    <dbReference type="NCBI Taxonomy" id="2762224"/>
    <lineage>
        <taxon>Bacteria</taxon>
        <taxon>Bacillati</taxon>
        <taxon>Actinomycetota</taxon>
        <taxon>Actinomycetes</taxon>
        <taxon>Micrococcales</taxon>
        <taxon>Micrococcaceae</taxon>
        <taxon>Arthrobacter</taxon>
    </lineage>
</organism>
<dbReference type="InterPro" id="IPR028098">
    <property type="entry name" value="Glyco_trans_4-like_N"/>
</dbReference>
<evidence type="ECO:0000259" key="5">
    <source>
        <dbReference type="Pfam" id="PF13579"/>
    </source>
</evidence>
<dbReference type="PANTHER" id="PTHR45947">
    <property type="entry name" value="SULFOQUINOVOSYL TRANSFERASE SQD2"/>
    <property type="match status" value="1"/>
</dbReference>
<evidence type="ECO:0000256" key="3">
    <source>
        <dbReference type="ARBA" id="ARBA00022679"/>
    </source>
</evidence>
<keyword evidence="3" id="KW-0808">Transferase</keyword>